<protein>
    <recommendedName>
        <fullName evidence="3">Prephenate dehydratase</fullName>
    </recommendedName>
</protein>
<dbReference type="EMBL" id="JQCR01000002">
    <property type="protein sequence ID" value="KGE18724.1"/>
    <property type="molecule type" value="Genomic_DNA"/>
</dbReference>
<keyword evidence="2" id="KW-1185">Reference proteome</keyword>
<name>A0A098M823_9BACL</name>
<organism evidence="1 2">
    <name type="scientific">Paenibacillus wynnii</name>
    <dbReference type="NCBI Taxonomy" id="268407"/>
    <lineage>
        <taxon>Bacteria</taxon>
        <taxon>Bacillati</taxon>
        <taxon>Bacillota</taxon>
        <taxon>Bacilli</taxon>
        <taxon>Bacillales</taxon>
        <taxon>Paenibacillaceae</taxon>
        <taxon>Paenibacillus</taxon>
    </lineage>
</organism>
<evidence type="ECO:0008006" key="3">
    <source>
        <dbReference type="Google" id="ProtNLM"/>
    </source>
</evidence>
<dbReference type="OrthoDB" id="2583080at2"/>
<gene>
    <name evidence="1" type="ORF">PWYN_04580</name>
</gene>
<dbReference type="STRING" id="268407.PWYN_04580"/>
<proteinExistence type="predicted"/>
<comment type="caution">
    <text evidence="1">The sequence shown here is derived from an EMBL/GenBank/DDBJ whole genome shotgun (WGS) entry which is preliminary data.</text>
</comment>
<accession>A0A098M823</accession>
<dbReference type="SUPFAM" id="SSF53850">
    <property type="entry name" value="Periplasmic binding protein-like II"/>
    <property type="match status" value="1"/>
</dbReference>
<sequence>METIKSRYAILGTLGDNEGYLTCSMHVAKSMNNADTIVPYPLFEEAAKDLKSERISCLLVPGAYPKINSFIMDSELEVSESFVKKIPALVLCGSKEDCPTTIHIIFHHPATTYLLSEISTSYKENINVSSNPEACRMVIDNTDCSIAISNQLCADHYGLSTYKVLRKGINMPWVCFIKKNQGVKVVI</sequence>
<reference evidence="1 2" key="1">
    <citation type="submission" date="2014-08" db="EMBL/GenBank/DDBJ databases">
        <authorList>
            <person name="den Bakker H.C."/>
        </authorList>
    </citation>
    <scope>NUCLEOTIDE SEQUENCE [LARGE SCALE GENOMIC DNA]</scope>
    <source>
        <strain evidence="1 2">DSM 18334</strain>
    </source>
</reference>
<reference evidence="1 2" key="2">
    <citation type="submission" date="2014-10" db="EMBL/GenBank/DDBJ databases">
        <title>Comparative genomics of the Paenibacillus odorifer group.</title>
        <authorList>
            <person name="Tsai Y.-C."/>
            <person name="Martin N."/>
            <person name="Korlach J."/>
            <person name="Wiedmann M."/>
        </authorList>
    </citation>
    <scope>NUCLEOTIDE SEQUENCE [LARGE SCALE GENOMIC DNA]</scope>
    <source>
        <strain evidence="1 2">DSM 18334</strain>
    </source>
</reference>
<dbReference type="RefSeq" id="WP_036648936.1">
    <property type="nucleotide sequence ID" value="NZ_JQCR01000002.1"/>
</dbReference>
<dbReference type="AlphaFoldDB" id="A0A098M823"/>
<evidence type="ECO:0000313" key="2">
    <source>
        <dbReference type="Proteomes" id="UP000029734"/>
    </source>
</evidence>
<dbReference type="eggNOG" id="ENOG50306P8">
    <property type="taxonomic scope" value="Bacteria"/>
</dbReference>
<evidence type="ECO:0000313" key="1">
    <source>
        <dbReference type="EMBL" id="KGE18724.1"/>
    </source>
</evidence>
<dbReference type="Proteomes" id="UP000029734">
    <property type="component" value="Unassembled WGS sequence"/>
</dbReference>